<evidence type="ECO:0000259" key="1">
    <source>
        <dbReference type="PROSITE" id="PS51833"/>
    </source>
</evidence>
<evidence type="ECO:0000313" key="2">
    <source>
        <dbReference type="EMBL" id="TET81853.1"/>
    </source>
</evidence>
<dbReference type="PROSITE" id="PS51833">
    <property type="entry name" value="HDOD"/>
    <property type="match status" value="1"/>
</dbReference>
<proteinExistence type="predicted"/>
<dbReference type="Gene3D" id="1.10.3210.10">
    <property type="entry name" value="Hypothetical protein af1432"/>
    <property type="match status" value="1"/>
</dbReference>
<reference evidence="2 3" key="1">
    <citation type="submission" date="2019-03" db="EMBL/GenBank/DDBJ databases">
        <title>Metabolic potential of uncultured bacteria and archaea associated with petroleum seepage in deep-sea sediments.</title>
        <authorList>
            <person name="Dong X."/>
            <person name="Hubert C."/>
        </authorList>
    </citation>
    <scope>NUCLEOTIDE SEQUENCE [LARGE SCALE GENOMIC DNA]</scope>
    <source>
        <strain evidence="2">E29_bin36</strain>
    </source>
</reference>
<feature type="non-terminal residue" evidence="2">
    <location>
        <position position="1"/>
    </location>
</feature>
<protein>
    <submittedName>
        <fullName evidence="2">HDOD domain-containing protein</fullName>
    </submittedName>
</protein>
<dbReference type="PANTHER" id="PTHR33525:SF3">
    <property type="entry name" value="RIBONUCLEASE Y"/>
    <property type="match status" value="1"/>
</dbReference>
<dbReference type="PANTHER" id="PTHR33525">
    <property type="match status" value="1"/>
</dbReference>
<dbReference type="InterPro" id="IPR052340">
    <property type="entry name" value="RNase_Y/CdgJ"/>
</dbReference>
<name>A0A523XRB9_UNCT6</name>
<evidence type="ECO:0000313" key="3">
    <source>
        <dbReference type="Proteomes" id="UP000315534"/>
    </source>
</evidence>
<feature type="domain" description="HDOD" evidence="1">
    <location>
        <begin position="1"/>
        <end position="102"/>
    </location>
</feature>
<dbReference type="EMBL" id="SOIP01000199">
    <property type="protein sequence ID" value="TET81853.1"/>
    <property type="molecule type" value="Genomic_DNA"/>
</dbReference>
<dbReference type="AlphaFoldDB" id="A0A523XRB9"/>
<comment type="caution">
    <text evidence="2">The sequence shown here is derived from an EMBL/GenBank/DDBJ whole genome shotgun (WGS) entry which is preliminary data.</text>
</comment>
<dbReference type="Pfam" id="PF08668">
    <property type="entry name" value="HDOD"/>
    <property type="match status" value="1"/>
</dbReference>
<accession>A0A523XRB9</accession>
<gene>
    <name evidence="2" type="ORF">E3J38_03185</name>
</gene>
<sequence>FWKHYIACGTIARIISSYLNNTVTERFFLAGLLLDIGRLIMFKFYPLEAKEALLRARRTNSLLRETEEEVMGFDHALIGGILLKQWKLPVVLETSVAHHHTPKASQPRLEHAVVHLSDIITNGLGIGTSGEQFVPPLDTRAWEEIGLPMGIVSATINQADAHIAATIHIFFPNE</sequence>
<dbReference type="SUPFAM" id="SSF109604">
    <property type="entry name" value="HD-domain/PDEase-like"/>
    <property type="match status" value="1"/>
</dbReference>
<dbReference type="Proteomes" id="UP000315534">
    <property type="component" value="Unassembled WGS sequence"/>
</dbReference>
<organism evidence="2 3">
    <name type="scientific">candidate division TA06 bacterium</name>
    <dbReference type="NCBI Taxonomy" id="2250710"/>
    <lineage>
        <taxon>Bacteria</taxon>
        <taxon>Bacteria division TA06</taxon>
    </lineage>
</organism>
<dbReference type="InterPro" id="IPR013976">
    <property type="entry name" value="HDOD"/>
</dbReference>